<protein>
    <submittedName>
        <fullName evidence="2">Uncharacterized protein</fullName>
    </submittedName>
</protein>
<accession>A0A1E1MKG6</accession>
<proteinExistence type="predicted"/>
<gene>
    <name evidence="2" type="ORF">RSE6_10436</name>
</gene>
<sequence length="188" mass="21905">MVSRKFWVGSRYLLLLFLLFSSFRVGSMSYVLDSYVGSVQRSSDSYIGMEKEMCDIDRYGRSVFVDAALRYGFNVHSFPRAKMLVELEDRKSFNTCWSVYAVQILIESKDPHVCMNQESQRGWEKFNIGPKEAATSLVYQARKPSQKKHKHFRWPSWRELMHLSAEIGRRPWPPGLLDRQEPDVGLGL</sequence>
<keyword evidence="3" id="KW-1185">Reference proteome</keyword>
<keyword evidence="1" id="KW-0732">Signal</keyword>
<dbReference type="Proteomes" id="UP000177625">
    <property type="component" value="Unassembled WGS sequence"/>
</dbReference>
<evidence type="ECO:0000313" key="3">
    <source>
        <dbReference type="Proteomes" id="UP000177625"/>
    </source>
</evidence>
<dbReference type="EMBL" id="FJVC01000385">
    <property type="protein sequence ID" value="CZT49568.1"/>
    <property type="molecule type" value="Genomic_DNA"/>
</dbReference>
<evidence type="ECO:0000256" key="1">
    <source>
        <dbReference type="SAM" id="SignalP"/>
    </source>
</evidence>
<feature type="chain" id="PRO_5009448377" evidence="1">
    <location>
        <begin position="30"/>
        <end position="188"/>
    </location>
</feature>
<evidence type="ECO:0000313" key="2">
    <source>
        <dbReference type="EMBL" id="CZT49568.1"/>
    </source>
</evidence>
<dbReference type="AlphaFoldDB" id="A0A1E1MKG6"/>
<reference evidence="3" key="1">
    <citation type="submission" date="2016-03" db="EMBL/GenBank/DDBJ databases">
        <authorList>
            <person name="Guldener U."/>
        </authorList>
    </citation>
    <scope>NUCLEOTIDE SEQUENCE [LARGE SCALE GENOMIC DNA]</scope>
</reference>
<name>A0A1E1MKG6_RHYSE</name>
<organism evidence="2 3">
    <name type="scientific">Rhynchosporium secalis</name>
    <name type="common">Barley scald fungus</name>
    <dbReference type="NCBI Taxonomy" id="38038"/>
    <lineage>
        <taxon>Eukaryota</taxon>
        <taxon>Fungi</taxon>
        <taxon>Dikarya</taxon>
        <taxon>Ascomycota</taxon>
        <taxon>Pezizomycotina</taxon>
        <taxon>Leotiomycetes</taxon>
        <taxon>Helotiales</taxon>
        <taxon>Ploettnerulaceae</taxon>
        <taxon>Rhynchosporium</taxon>
    </lineage>
</organism>
<feature type="signal peptide" evidence="1">
    <location>
        <begin position="1"/>
        <end position="29"/>
    </location>
</feature>